<feature type="domain" description="ABC transporter" evidence="3">
    <location>
        <begin position="261"/>
        <end position="505"/>
    </location>
</feature>
<dbReference type="InterPro" id="IPR050107">
    <property type="entry name" value="ABC_carbohydrate_import_ATPase"/>
</dbReference>
<keyword evidence="5" id="KW-1185">Reference proteome</keyword>
<dbReference type="PANTHER" id="PTHR43790">
    <property type="entry name" value="CARBOHYDRATE TRANSPORT ATP-BINDING PROTEIN MG119-RELATED"/>
    <property type="match status" value="1"/>
</dbReference>
<feature type="domain" description="ABC transporter" evidence="3">
    <location>
        <begin position="10"/>
        <end position="245"/>
    </location>
</feature>
<dbReference type="CDD" id="cd03215">
    <property type="entry name" value="ABC_Carb_Monos_II"/>
    <property type="match status" value="1"/>
</dbReference>
<evidence type="ECO:0000313" key="4">
    <source>
        <dbReference type="EMBL" id="XAN06860.1"/>
    </source>
</evidence>
<dbReference type="RefSeq" id="WP_425308298.1">
    <property type="nucleotide sequence ID" value="NZ_CP154795.1"/>
</dbReference>
<evidence type="ECO:0000259" key="3">
    <source>
        <dbReference type="PROSITE" id="PS50893"/>
    </source>
</evidence>
<accession>A0ABZ3FNV1</accession>
<dbReference type="PROSITE" id="PS00211">
    <property type="entry name" value="ABC_TRANSPORTER_1"/>
    <property type="match status" value="1"/>
</dbReference>
<organism evidence="4 5">
    <name type="scientific">Ammonicoccus fulvus</name>
    <dbReference type="NCBI Taxonomy" id="3138240"/>
    <lineage>
        <taxon>Bacteria</taxon>
        <taxon>Bacillati</taxon>
        <taxon>Actinomycetota</taxon>
        <taxon>Actinomycetes</taxon>
        <taxon>Propionibacteriales</taxon>
        <taxon>Propionibacteriaceae</taxon>
        <taxon>Ammonicoccus</taxon>
    </lineage>
</organism>
<dbReference type="CDD" id="cd03216">
    <property type="entry name" value="ABC_Carb_Monos_I"/>
    <property type="match status" value="1"/>
</dbReference>
<evidence type="ECO:0000256" key="1">
    <source>
        <dbReference type="ARBA" id="ARBA00022741"/>
    </source>
</evidence>
<evidence type="ECO:0000256" key="2">
    <source>
        <dbReference type="ARBA" id="ARBA00022840"/>
    </source>
</evidence>
<proteinExistence type="predicted"/>
<dbReference type="InterPro" id="IPR017871">
    <property type="entry name" value="ABC_transporter-like_CS"/>
</dbReference>
<keyword evidence="2 4" id="KW-0067">ATP-binding</keyword>
<dbReference type="EMBL" id="CP154795">
    <property type="protein sequence ID" value="XAN06860.1"/>
    <property type="molecule type" value="Genomic_DNA"/>
</dbReference>
<dbReference type="SUPFAM" id="SSF52540">
    <property type="entry name" value="P-loop containing nucleoside triphosphate hydrolases"/>
    <property type="match status" value="2"/>
</dbReference>
<dbReference type="InterPro" id="IPR027417">
    <property type="entry name" value="P-loop_NTPase"/>
</dbReference>
<dbReference type="InterPro" id="IPR003439">
    <property type="entry name" value="ABC_transporter-like_ATP-bd"/>
</dbReference>
<dbReference type="Pfam" id="PF00005">
    <property type="entry name" value="ABC_tran"/>
    <property type="match status" value="2"/>
</dbReference>
<dbReference type="InterPro" id="IPR003593">
    <property type="entry name" value="AAA+_ATPase"/>
</dbReference>
<sequence>MPVKEAAADLRLVGITKRFGSLVANDAIDLTIRPGEIHCLLGENGAGKSTLMNVLYGLLQPDEGEILVGETPLKVGNPKQAMAAGIGMVHQHFMLVDVFTVAENIALGREQGPLGILDRGAARSLVSDLAKRYRFDVDPDAVVEDLPVGVQQRVEIIKALANDATYLVFDEPTAVLTPQEIDELMAVMQSLRDEGRAIVFITHKLREVRAIADRITVIRRGAVVGEAEPGATEAELAEMMVGRAVQLTVDKEPAKPGDSRLVVDGLRVLSPGGSVVVDDLSVEVSGGEILCVAGVQGNGQTELAEALLGITPVSGGKITLDGKDITRYNPKQTLDAGIGFVPEDRKHDGFVGTFSVAENLVLNTFDEKPYAKGLSLDLPLIRRHAEEKVKEFDIRTQSISSPVGSLSGGNQQKVVLARELSRPLALLVASQPTRGVDVGAIEFLHERIVAERDRGTAVLIVSTELDEVAALADRIAVMYRGRIVGVVPPDTSREALGLMMAGVPESEALAQTATPNPKDLR</sequence>
<dbReference type="Proteomes" id="UP001442841">
    <property type="component" value="Chromosome"/>
</dbReference>
<gene>
    <name evidence="4" type="ORF">AADG42_05915</name>
</gene>
<name>A0ABZ3FNV1_9ACTN</name>
<keyword evidence="1" id="KW-0547">Nucleotide-binding</keyword>
<dbReference type="Gene3D" id="3.40.50.300">
    <property type="entry name" value="P-loop containing nucleotide triphosphate hydrolases"/>
    <property type="match status" value="2"/>
</dbReference>
<dbReference type="PROSITE" id="PS50893">
    <property type="entry name" value="ABC_TRANSPORTER_2"/>
    <property type="match status" value="2"/>
</dbReference>
<reference evidence="4 5" key="1">
    <citation type="submission" date="2024-04" db="EMBL/GenBank/DDBJ databases">
        <title>Isolation of an actinomycete strain from pig manure.</title>
        <authorList>
            <person name="Gong T."/>
            <person name="Yu Z."/>
            <person name="An M."/>
            <person name="Wei C."/>
            <person name="Yang W."/>
            <person name="Liu L."/>
        </authorList>
    </citation>
    <scope>NUCLEOTIDE SEQUENCE [LARGE SCALE GENOMIC DNA]</scope>
    <source>
        <strain evidence="4 5">ZF39</strain>
    </source>
</reference>
<dbReference type="GO" id="GO:0005524">
    <property type="term" value="F:ATP binding"/>
    <property type="evidence" value="ECO:0007669"/>
    <property type="project" value="UniProtKB-KW"/>
</dbReference>
<evidence type="ECO:0000313" key="5">
    <source>
        <dbReference type="Proteomes" id="UP001442841"/>
    </source>
</evidence>
<protein>
    <submittedName>
        <fullName evidence="4">ABC transporter ATP-binding protein</fullName>
    </submittedName>
</protein>
<dbReference type="PANTHER" id="PTHR43790:SF4">
    <property type="entry name" value="GUANOSINE IMPORT ATP-BINDING PROTEIN NUPO"/>
    <property type="match status" value="1"/>
</dbReference>
<dbReference type="SMART" id="SM00382">
    <property type="entry name" value="AAA"/>
    <property type="match status" value="2"/>
</dbReference>